<dbReference type="InterPro" id="IPR001173">
    <property type="entry name" value="Glyco_trans_2-like"/>
</dbReference>
<name>A0A059Y1T6_9BACT</name>
<dbReference type="KEGG" id="lfp:Y981_03200"/>
<dbReference type="RefSeq" id="WP_081824055.1">
    <property type="nucleotide sequence ID" value="NZ_CP007243.1"/>
</dbReference>
<evidence type="ECO:0000313" key="2">
    <source>
        <dbReference type="EMBL" id="AIA31536.1"/>
    </source>
</evidence>
<keyword evidence="3" id="KW-1185">Reference proteome</keyword>
<dbReference type="EMBL" id="CP007243">
    <property type="protein sequence ID" value="AIA31536.1"/>
    <property type="molecule type" value="Genomic_DNA"/>
</dbReference>
<dbReference type="HOGENOM" id="CLU_025996_0_0_0"/>
<sequence length="370" mass="42881">MDTPVISVVITMYREGELLGETVDSILDQTFQDFEIVLVNNNADPLTLTVANRYCETHPEKIRIVHEPIQGVSAAKNRGIIESHGTYIALHDGDDLSHPERLSIQLETFLQNPEASFICSWFDRVGPDGKQTIKKDIADATPYFWFRTEQIIKKLYPDRTTKNPGSPLDFSLISTTFFKKQTAIDVGLFDNRFNPRWFEDFEFLTRLYETGEVVKIPQSLLRYRMHTPERAAILRKQMNWLAIIRHLDLFYTILWERYQNKTPEAPKIFRELRAFWLTYVSGFFLEQEKGRSLGKMALKRALTDNFQDPYIWKLWGKSFLPQALYPKLFWFDELNPNPLPEGANEDLVRGLFTPSPPTEAAAMNGVCRGS</sequence>
<dbReference type="OrthoDB" id="9813349at2"/>
<reference evidence="2 3" key="2">
    <citation type="journal article" date="2015" name="Biomed. Res. Int.">
        <title>Effects of Arsenite Resistance on the Growth and Functional Gene Expression of Leptospirillum ferriphilum and Acidithiobacillus thiooxidans in Pure Culture and Coculture.</title>
        <authorList>
            <person name="Jiang H."/>
            <person name="Liang Y."/>
            <person name="Yin H."/>
            <person name="Xiao Y."/>
            <person name="Guo X."/>
            <person name="Xu Y."/>
            <person name="Hu Q."/>
            <person name="Liu H."/>
            <person name="Liu X."/>
        </authorList>
    </citation>
    <scope>NUCLEOTIDE SEQUENCE [LARGE SCALE GENOMIC DNA]</scope>
    <source>
        <strain evidence="2 3">YSK</strain>
    </source>
</reference>
<feature type="domain" description="Glycosyltransferase 2-like" evidence="1">
    <location>
        <begin position="7"/>
        <end position="155"/>
    </location>
</feature>
<evidence type="ECO:0000313" key="3">
    <source>
        <dbReference type="Proteomes" id="UP000027059"/>
    </source>
</evidence>
<dbReference type="Proteomes" id="UP000027059">
    <property type="component" value="Chromosome"/>
</dbReference>
<dbReference type="GO" id="GO:0016758">
    <property type="term" value="F:hexosyltransferase activity"/>
    <property type="evidence" value="ECO:0007669"/>
    <property type="project" value="UniProtKB-ARBA"/>
</dbReference>
<gene>
    <name evidence="2" type="ORF">Y981_03200</name>
</gene>
<reference evidence="3" key="1">
    <citation type="submission" date="2014-02" db="EMBL/GenBank/DDBJ databases">
        <title>Complete genome sequence and comparative genomic analysis of the nitrogen-fixing bacterium Leptospirillum ferriphilum YSK.</title>
        <authorList>
            <person name="Guo X."/>
            <person name="Yin H."/>
            <person name="Liang Y."/>
            <person name="Hu Q."/>
            <person name="Ma L."/>
            <person name="Xiao Y."/>
            <person name="Zhang X."/>
            <person name="Qiu G."/>
            <person name="Liu X."/>
        </authorList>
    </citation>
    <scope>NUCLEOTIDE SEQUENCE [LARGE SCALE GENOMIC DNA]</scope>
    <source>
        <strain evidence="3">YSK</strain>
    </source>
</reference>
<dbReference type="InterPro" id="IPR029044">
    <property type="entry name" value="Nucleotide-diphossugar_trans"/>
</dbReference>
<dbReference type="PANTHER" id="PTHR22916:SF3">
    <property type="entry name" value="UDP-GLCNAC:BETAGAL BETA-1,3-N-ACETYLGLUCOSAMINYLTRANSFERASE-LIKE PROTEIN 1"/>
    <property type="match status" value="1"/>
</dbReference>
<dbReference type="SUPFAM" id="SSF53448">
    <property type="entry name" value="Nucleotide-diphospho-sugar transferases"/>
    <property type="match status" value="1"/>
</dbReference>
<protein>
    <recommendedName>
        <fullName evidence="1">Glycosyltransferase 2-like domain-containing protein</fullName>
    </recommendedName>
</protein>
<proteinExistence type="predicted"/>
<evidence type="ECO:0000259" key="1">
    <source>
        <dbReference type="Pfam" id="PF00535"/>
    </source>
</evidence>
<dbReference type="AlphaFoldDB" id="A0A059Y1T6"/>
<dbReference type="PANTHER" id="PTHR22916">
    <property type="entry name" value="GLYCOSYLTRANSFERASE"/>
    <property type="match status" value="1"/>
</dbReference>
<dbReference type="Pfam" id="PF00535">
    <property type="entry name" value="Glycos_transf_2"/>
    <property type="match status" value="1"/>
</dbReference>
<dbReference type="CDD" id="cd00761">
    <property type="entry name" value="Glyco_tranf_GTA_type"/>
    <property type="match status" value="1"/>
</dbReference>
<accession>A0A059Y1T6</accession>
<dbReference type="Gene3D" id="3.90.550.10">
    <property type="entry name" value="Spore Coat Polysaccharide Biosynthesis Protein SpsA, Chain A"/>
    <property type="match status" value="1"/>
</dbReference>
<organism evidence="2 3">
    <name type="scientific">Leptospirillum ferriphilum YSK</name>
    <dbReference type="NCBI Taxonomy" id="1441628"/>
    <lineage>
        <taxon>Bacteria</taxon>
        <taxon>Pseudomonadati</taxon>
        <taxon>Nitrospirota</taxon>
        <taxon>Nitrospiria</taxon>
        <taxon>Nitrospirales</taxon>
        <taxon>Nitrospiraceae</taxon>
        <taxon>Leptospirillum</taxon>
    </lineage>
</organism>